<dbReference type="Proteomes" id="UP000694257">
    <property type="component" value="Chromosome"/>
</dbReference>
<feature type="domain" description="Type IV methyl-directed restriction enzyme EcoKMcrB subunit DNA-binding" evidence="1">
    <location>
        <begin position="3"/>
        <end position="38"/>
    </location>
</feature>
<sequence>MAWVRIFSRTHSPKTTEGYYLVYLFSGDGAEVYLSLTREPASFEPETCVQFLTNA</sequence>
<dbReference type="EMBL" id="CP078145">
    <property type="protein sequence ID" value="QXN94554.1"/>
    <property type="molecule type" value="Genomic_DNA"/>
</dbReference>
<gene>
    <name evidence="2" type="ORF">KV110_16780</name>
</gene>
<organism evidence="2 3">
    <name type="scientific">Nocardia iowensis</name>
    <dbReference type="NCBI Taxonomy" id="204891"/>
    <lineage>
        <taxon>Bacteria</taxon>
        <taxon>Bacillati</taxon>
        <taxon>Actinomycetota</taxon>
        <taxon>Actinomycetes</taxon>
        <taxon>Mycobacteriales</taxon>
        <taxon>Nocardiaceae</taxon>
        <taxon>Nocardia</taxon>
    </lineage>
</organism>
<dbReference type="InterPro" id="IPR021961">
    <property type="entry name" value="McrB_DNA-bd"/>
</dbReference>
<accession>A0ABX8RY11</accession>
<protein>
    <submittedName>
        <fullName evidence="2">DUF3578 domain-containing protein</fullName>
    </submittedName>
</protein>
<reference evidence="2 3" key="1">
    <citation type="submission" date="2021-07" db="EMBL/GenBank/DDBJ databases">
        <title>Whole Genome Sequence of Nocardia Iowensis.</title>
        <authorList>
            <person name="Lamm A."/>
            <person name="Collins-Fairclough A.M."/>
            <person name="Bunk B."/>
            <person name="Sproer C."/>
        </authorList>
    </citation>
    <scope>NUCLEOTIDE SEQUENCE [LARGE SCALE GENOMIC DNA]</scope>
    <source>
        <strain evidence="2 3">NRRL 5646</strain>
    </source>
</reference>
<proteinExistence type="predicted"/>
<evidence type="ECO:0000259" key="1">
    <source>
        <dbReference type="Pfam" id="PF12102"/>
    </source>
</evidence>
<keyword evidence="3" id="KW-1185">Reference proteome</keyword>
<evidence type="ECO:0000313" key="3">
    <source>
        <dbReference type="Proteomes" id="UP000694257"/>
    </source>
</evidence>
<name>A0ABX8RY11_NOCIO</name>
<dbReference type="Pfam" id="PF12102">
    <property type="entry name" value="MrcB_N"/>
    <property type="match status" value="1"/>
</dbReference>
<evidence type="ECO:0000313" key="2">
    <source>
        <dbReference type="EMBL" id="QXN94554.1"/>
    </source>
</evidence>